<reference evidence="2" key="1">
    <citation type="submission" date="2018-08" db="EMBL/GenBank/DDBJ databases">
        <authorList>
            <person name="Ashton P.M."/>
            <person name="Dallman T."/>
            <person name="Nair S."/>
            <person name="De Pinna E."/>
            <person name="Peters T."/>
            <person name="Grant K."/>
        </authorList>
    </citation>
    <scope>NUCLEOTIDE SEQUENCE [LARGE SCALE GENOMIC DNA]</scope>
    <source>
        <strain evidence="2">38306</strain>
    </source>
</reference>
<dbReference type="AlphaFoldDB" id="A0A657EY45"/>
<comment type="caution">
    <text evidence="2">The sequence shown here is derived from an EMBL/GenBank/DDBJ whole genome shotgun (WGS) entry which is preliminary data.</text>
</comment>
<dbReference type="CDD" id="cd16892">
    <property type="entry name" value="LT_VirB1-like"/>
    <property type="match status" value="1"/>
</dbReference>
<dbReference type="InterPro" id="IPR023346">
    <property type="entry name" value="Lysozyme-like_dom_sf"/>
</dbReference>
<dbReference type="InterPro" id="IPR008258">
    <property type="entry name" value="Transglycosylase_SLT_dom_1"/>
</dbReference>
<protein>
    <submittedName>
        <fullName evidence="2">Type VI secretion protein</fullName>
    </submittedName>
</protein>
<evidence type="ECO:0000259" key="1">
    <source>
        <dbReference type="Pfam" id="PF01464"/>
    </source>
</evidence>
<organism evidence="2">
    <name type="scientific">Salmonella enteritidis</name>
    <dbReference type="NCBI Taxonomy" id="149539"/>
    <lineage>
        <taxon>Bacteria</taxon>
        <taxon>Pseudomonadati</taxon>
        <taxon>Pseudomonadota</taxon>
        <taxon>Gammaproteobacteria</taxon>
        <taxon>Enterobacterales</taxon>
        <taxon>Enterobacteriaceae</taxon>
        <taxon>Salmonella</taxon>
    </lineage>
</organism>
<dbReference type="Gene3D" id="1.10.530.10">
    <property type="match status" value="1"/>
</dbReference>
<accession>A0A657EY45</accession>
<proteinExistence type="predicted"/>
<dbReference type="Pfam" id="PF01464">
    <property type="entry name" value="SLT"/>
    <property type="match status" value="1"/>
</dbReference>
<name>A0A657EY45_SALEN</name>
<dbReference type="EMBL" id="RSQT01000053">
    <property type="protein sequence ID" value="MIQ23466.1"/>
    <property type="molecule type" value="Genomic_DNA"/>
</dbReference>
<sequence length="234" mass="25821">MLSTVSFMAVAMQCAATVHPSTSLDVARVESGFNPYAIAEIIPKRERQPGDKGFISHMPKTKEDALSIVKQIEAKGRRYSVGLMQITSTNFNSYAVTAADLFNPCTNLSVFEKIITDCYQRGGTLKRALSCYYSGNFTTGQQPEAALSRTSYIQRIGYSPEKPRYVVPGTRDDIATQSAILNATPVEAPTRPRVVWPGAIVRGVPAQLRQKKADTVYYPAQVIRGNRFSTEKED</sequence>
<dbReference type="SUPFAM" id="SSF53955">
    <property type="entry name" value="Lysozyme-like"/>
    <property type="match status" value="1"/>
</dbReference>
<gene>
    <name evidence="2" type="ORF">ZQ07_23400</name>
</gene>
<feature type="domain" description="Transglycosylase SLT" evidence="1">
    <location>
        <begin position="13"/>
        <end position="142"/>
    </location>
</feature>
<dbReference type="Proteomes" id="UP000885271">
    <property type="component" value="Unassembled WGS sequence"/>
</dbReference>
<evidence type="ECO:0000313" key="2">
    <source>
        <dbReference type="EMBL" id="MIQ23466.1"/>
    </source>
</evidence>